<dbReference type="EMBL" id="JAOZYC010000046">
    <property type="protein sequence ID" value="MEB8337362.1"/>
    <property type="molecule type" value="Genomic_DNA"/>
</dbReference>
<comment type="caution">
    <text evidence="2">The sequence shown here is derived from an EMBL/GenBank/DDBJ whole genome shotgun (WGS) entry which is preliminary data.</text>
</comment>
<keyword evidence="1" id="KW-0812">Transmembrane</keyword>
<feature type="transmembrane region" description="Helical" evidence="1">
    <location>
        <begin position="12"/>
        <end position="31"/>
    </location>
</feature>
<organism evidence="2 3">
    <name type="scientific">Streptomyces endophyticus</name>
    <dbReference type="NCBI Taxonomy" id="714166"/>
    <lineage>
        <taxon>Bacteria</taxon>
        <taxon>Bacillati</taxon>
        <taxon>Actinomycetota</taxon>
        <taxon>Actinomycetes</taxon>
        <taxon>Kitasatosporales</taxon>
        <taxon>Streptomycetaceae</taxon>
        <taxon>Streptomyces</taxon>
    </lineage>
</organism>
<reference evidence="2 3" key="1">
    <citation type="submission" date="2022-10" db="EMBL/GenBank/DDBJ databases">
        <authorList>
            <person name="Xie J."/>
            <person name="Shen N."/>
        </authorList>
    </citation>
    <scope>NUCLEOTIDE SEQUENCE [LARGE SCALE GENOMIC DNA]</scope>
    <source>
        <strain evidence="2 3">YIM65594</strain>
    </source>
</reference>
<feature type="transmembrane region" description="Helical" evidence="1">
    <location>
        <begin position="37"/>
        <end position="57"/>
    </location>
</feature>
<dbReference type="Proteomes" id="UP001354931">
    <property type="component" value="Unassembled WGS sequence"/>
</dbReference>
<keyword evidence="1" id="KW-1133">Transmembrane helix</keyword>
<accession>A0ABU6F3G5</accession>
<evidence type="ECO:0000313" key="3">
    <source>
        <dbReference type="Proteomes" id="UP001354931"/>
    </source>
</evidence>
<keyword evidence="3" id="KW-1185">Reference proteome</keyword>
<name>A0ABU6F3G5_9ACTN</name>
<gene>
    <name evidence="2" type="ORF">OKJ99_07515</name>
</gene>
<evidence type="ECO:0000313" key="2">
    <source>
        <dbReference type="EMBL" id="MEB8337362.1"/>
    </source>
</evidence>
<sequence>MVATDEGHTLAGWTGCALAAAGSATAGLGIIGWRPGIWLGLAVLALAGLLAWALHLAGWGKPPGPRPAGQHPVGVRDMTAREGHANCVGCRLAGRRRAAVPR</sequence>
<protein>
    <submittedName>
        <fullName evidence="2">Uncharacterized protein</fullName>
    </submittedName>
</protein>
<keyword evidence="1" id="KW-0472">Membrane</keyword>
<dbReference type="RefSeq" id="WP_326015011.1">
    <property type="nucleotide sequence ID" value="NZ_JAOZYC010000046.1"/>
</dbReference>
<proteinExistence type="predicted"/>
<evidence type="ECO:0000256" key="1">
    <source>
        <dbReference type="SAM" id="Phobius"/>
    </source>
</evidence>
<dbReference type="NCBIfam" id="NF041681">
    <property type="entry name" value="HGxxPAAW"/>
    <property type="match status" value="1"/>
</dbReference>